<dbReference type="Pfam" id="PF01541">
    <property type="entry name" value="GIY-YIG"/>
    <property type="match status" value="1"/>
</dbReference>
<evidence type="ECO:0000313" key="3">
    <source>
        <dbReference type="Proteomes" id="UP001225034"/>
    </source>
</evidence>
<gene>
    <name evidence="2" type="ORF">J2S05_003771</name>
</gene>
<dbReference type="InterPro" id="IPR000305">
    <property type="entry name" value="GIY-YIG_endonuc"/>
</dbReference>
<evidence type="ECO:0000313" key="2">
    <source>
        <dbReference type="EMBL" id="MDQ0208947.1"/>
    </source>
</evidence>
<reference evidence="2 3" key="1">
    <citation type="submission" date="2023-07" db="EMBL/GenBank/DDBJ databases">
        <title>Genomic Encyclopedia of Type Strains, Phase IV (KMG-IV): sequencing the most valuable type-strain genomes for metagenomic binning, comparative biology and taxonomic classification.</title>
        <authorList>
            <person name="Goeker M."/>
        </authorList>
    </citation>
    <scope>NUCLEOTIDE SEQUENCE [LARGE SCALE GENOMIC DNA]</scope>
    <source>
        <strain evidence="2 3">DSM 19154</strain>
    </source>
</reference>
<name>A0ABT9YP20_9BACI</name>
<proteinExistence type="predicted"/>
<accession>A0ABT9YP20</accession>
<feature type="domain" description="GIY-YIG" evidence="1">
    <location>
        <begin position="55"/>
        <end position="97"/>
    </location>
</feature>
<dbReference type="InterPro" id="IPR035901">
    <property type="entry name" value="GIY-YIG_endonuc_sf"/>
</dbReference>
<protein>
    <recommendedName>
        <fullName evidence="1">GIY-YIG domain-containing protein</fullName>
    </recommendedName>
</protein>
<dbReference type="Proteomes" id="UP001225034">
    <property type="component" value="Unassembled WGS sequence"/>
</dbReference>
<sequence>MTLKSKIDIGTEFDDIVESFPSLLEQLVDSDKHNFKALTEGYIKNVFNRRHPVAGVYIMTDAEDNPLYIGRSRNLAQRIGVDHRSTQKTQANFTHKFAKNSGLDVHAAREVLFKTLFVRFVEIEQPEARAIFEIYATMKMKTDVYNSFIEH</sequence>
<dbReference type="SUPFAM" id="SSF82771">
    <property type="entry name" value="GIY-YIG endonuclease"/>
    <property type="match status" value="1"/>
</dbReference>
<keyword evidence="3" id="KW-1185">Reference proteome</keyword>
<dbReference type="RefSeq" id="WP_306985411.1">
    <property type="nucleotide sequence ID" value="NZ_JAUSUA010000007.1"/>
</dbReference>
<organism evidence="2 3">
    <name type="scientific">Alkalicoccobacillus murimartini</name>
    <dbReference type="NCBI Taxonomy" id="171685"/>
    <lineage>
        <taxon>Bacteria</taxon>
        <taxon>Bacillati</taxon>
        <taxon>Bacillota</taxon>
        <taxon>Bacilli</taxon>
        <taxon>Bacillales</taxon>
        <taxon>Bacillaceae</taxon>
        <taxon>Alkalicoccobacillus</taxon>
    </lineage>
</organism>
<dbReference type="Gene3D" id="3.40.1440.10">
    <property type="entry name" value="GIY-YIG endonuclease"/>
    <property type="match status" value="1"/>
</dbReference>
<evidence type="ECO:0000259" key="1">
    <source>
        <dbReference type="Pfam" id="PF01541"/>
    </source>
</evidence>
<comment type="caution">
    <text evidence="2">The sequence shown here is derived from an EMBL/GenBank/DDBJ whole genome shotgun (WGS) entry which is preliminary data.</text>
</comment>
<dbReference type="EMBL" id="JAUSUA010000007">
    <property type="protein sequence ID" value="MDQ0208947.1"/>
    <property type="molecule type" value="Genomic_DNA"/>
</dbReference>